<sequence length="121" mass="13566">MDPESYLSKQAAPPLLLTSAVRNLPLTRDYFVWSLFNSFYMNICCIGFLALTFSVKSRDRKFVGDLEGCRQHASTARKLNIVSSVLCAISIIIVVVIAMAGTFHILKKFDLNKPNTSTEFK</sequence>
<evidence type="ECO:0000313" key="7">
    <source>
        <dbReference type="EMBL" id="GCC27083.1"/>
    </source>
</evidence>
<protein>
    <submittedName>
        <fullName evidence="7">Uncharacterized protein</fullName>
    </submittedName>
</protein>
<evidence type="ECO:0000256" key="6">
    <source>
        <dbReference type="SAM" id="Phobius"/>
    </source>
</evidence>
<keyword evidence="4 6" id="KW-1133">Transmembrane helix</keyword>
<accession>A0A401S9M0</accession>
<dbReference type="GO" id="GO:0005886">
    <property type="term" value="C:plasma membrane"/>
    <property type="evidence" value="ECO:0007669"/>
    <property type="project" value="TreeGrafter"/>
</dbReference>
<organism evidence="7 8">
    <name type="scientific">Chiloscyllium punctatum</name>
    <name type="common">Brownbanded bambooshark</name>
    <name type="synonym">Hemiscyllium punctatum</name>
    <dbReference type="NCBI Taxonomy" id="137246"/>
    <lineage>
        <taxon>Eukaryota</taxon>
        <taxon>Metazoa</taxon>
        <taxon>Chordata</taxon>
        <taxon>Craniata</taxon>
        <taxon>Vertebrata</taxon>
        <taxon>Chondrichthyes</taxon>
        <taxon>Elasmobranchii</taxon>
        <taxon>Galeomorphii</taxon>
        <taxon>Galeoidea</taxon>
        <taxon>Orectolobiformes</taxon>
        <taxon>Hemiscylliidae</taxon>
        <taxon>Chiloscyllium</taxon>
    </lineage>
</organism>
<evidence type="ECO:0000256" key="1">
    <source>
        <dbReference type="ARBA" id="ARBA00004370"/>
    </source>
</evidence>
<reference evidence="7 8" key="1">
    <citation type="journal article" date="2018" name="Nat. Ecol. Evol.">
        <title>Shark genomes provide insights into elasmobranch evolution and the origin of vertebrates.</title>
        <authorList>
            <person name="Hara Y"/>
            <person name="Yamaguchi K"/>
            <person name="Onimaru K"/>
            <person name="Kadota M"/>
            <person name="Koyanagi M"/>
            <person name="Keeley SD"/>
            <person name="Tatsumi K"/>
            <person name="Tanaka K"/>
            <person name="Motone F"/>
            <person name="Kageyama Y"/>
            <person name="Nozu R"/>
            <person name="Adachi N"/>
            <person name="Nishimura O"/>
            <person name="Nakagawa R"/>
            <person name="Tanegashima C"/>
            <person name="Kiyatake I"/>
            <person name="Matsumoto R"/>
            <person name="Murakumo K"/>
            <person name="Nishida K"/>
            <person name="Terakita A"/>
            <person name="Kuratani S"/>
            <person name="Sato K"/>
            <person name="Hyodo S Kuraku.S."/>
        </authorList>
    </citation>
    <scope>NUCLEOTIDE SEQUENCE [LARGE SCALE GENOMIC DNA]</scope>
</reference>
<evidence type="ECO:0000256" key="4">
    <source>
        <dbReference type="ARBA" id="ARBA00022989"/>
    </source>
</evidence>
<evidence type="ECO:0000256" key="3">
    <source>
        <dbReference type="ARBA" id="ARBA00022692"/>
    </source>
</evidence>
<dbReference type="InterPro" id="IPR007593">
    <property type="entry name" value="CD225/Dispanin_fam"/>
</dbReference>
<dbReference type="Proteomes" id="UP000287033">
    <property type="component" value="Unassembled WGS sequence"/>
</dbReference>
<keyword evidence="8" id="KW-1185">Reference proteome</keyword>
<dbReference type="InterPro" id="IPR051517">
    <property type="entry name" value="IFITM_antiviral_protein"/>
</dbReference>
<comment type="subcellular location">
    <subcellularLocation>
        <location evidence="1">Membrane</location>
    </subcellularLocation>
</comment>
<dbReference type="PANTHER" id="PTHR13999">
    <property type="entry name" value="INTERFERON INDUCIBLE TRANSMEMBRANE PROTEIN"/>
    <property type="match status" value="1"/>
</dbReference>
<dbReference type="STRING" id="137246.A0A401S9M0"/>
<name>A0A401S9M0_CHIPU</name>
<comment type="similarity">
    <text evidence="2">Belongs to the CD225/Dispanin family.</text>
</comment>
<dbReference type="AlphaFoldDB" id="A0A401S9M0"/>
<feature type="transmembrane region" description="Helical" evidence="6">
    <location>
        <begin position="79"/>
        <end position="106"/>
    </location>
</feature>
<evidence type="ECO:0000313" key="8">
    <source>
        <dbReference type="Proteomes" id="UP000287033"/>
    </source>
</evidence>
<dbReference type="Pfam" id="PF04505">
    <property type="entry name" value="CD225"/>
    <property type="match status" value="1"/>
</dbReference>
<comment type="caution">
    <text evidence="7">The sequence shown here is derived from an EMBL/GenBank/DDBJ whole genome shotgun (WGS) entry which is preliminary data.</text>
</comment>
<feature type="transmembrane region" description="Helical" evidence="6">
    <location>
        <begin position="30"/>
        <end position="51"/>
    </location>
</feature>
<evidence type="ECO:0000256" key="2">
    <source>
        <dbReference type="ARBA" id="ARBA00006843"/>
    </source>
</evidence>
<proteinExistence type="inferred from homology"/>
<evidence type="ECO:0000256" key="5">
    <source>
        <dbReference type="ARBA" id="ARBA00023136"/>
    </source>
</evidence>
<dbReference type="OrthoDB" id="9906841at2759"/>
<keyword evidence="3 6" id="KW-0812">Transmembrane</keyword>
<gene>
    <name evidence="7" type="ORF">chiPu_0005504</name>
</gene>
<dbReference type="PANTHER" id="PTHR13999:SF10">
    <property type="entry name" value="INTERFERON-INDUCED TRANSMEMBRANE PROTEIN 5"/>
    <property type="match status" value="1"/>
</dbReference>
<keyword evidence="5 6" id="KW-0472">Membrane</keyword>
<dbReference type="EMBL" id="BEZZ01000150">
    <property type="protein sequence ID" value="GCC27083.1"/>
    <property type="molecule type" value="Genomic_DNA"/>
</dbReference>